<keyword evidence="3" id="KW-1185">Reference proteome</keyword>
<dbReference type="EMBL" id="QCYY01001408">
    <property type="protein sequence ID" value="ROT78252.1"/>
    <property type="molecule type" value="Genomic_DNA"/>
</dbReference>
<protein>
    <recommendedName>
        <fullName evidence="4">HTH CENPB-type domain-containing protein</fullName>
    </recommendedName>
</protein>
<feature type="region of interest" description="Disordered" evidence="1">
    <location>
        <begin position="272"/>
        <end position="291"/>
    </location>
</feature>
<evidence type="ECO:0008006" key="4">
    <source>
        <dbReference type="Google" id="ProtNLM"/>
    </source>
</evidence>
<accession>A0A423TPC5</accession>
<feature type="compositionally biased region" description="Low complexity" evidence="1">
    <location>
        <begin position="436"/>
        <end position="451"/>
    </location>
</feature>
<proteinExistence type="predicted"/>
<evidence type="ECO:0000256" key="1">
    <source>
        <dbReference type="SAM" id="MobiDB-lite"/>
    </source>
</evidence>
<feature type="compositionally biased region" description="Low complexity" evidence="1">
    <location>
        <begin position="842"/>
        <end position="861"/>
    </location>
</feature>
<feature type="region of interest" description="Disordered" evidence="1">
    <location>
        <begin position="55"/>
        <end position="92"/>
    </location>
</feature>
<organism evidence="2 3">
    <name type="scientific">Penaeus vannamei</name>
    <name type="common">Whiteleg shrimp</name>
    <name type="synonym">Litopenaeus vannamei</name>
    <dbReference type="NCBI Taxonomy" id="6689"/>
    <lineage>
        <taxon>Eukaryota</taxon>
        <taxon>Metazoa</taxon>
        <taxon>Ecdysozoa</taxon>
        <taxon>Arthropoda</taxon>
        <taxon>Crustacea</taxon>
        <taxon>Multicrustacea</taxon>
        <taxon>Malacostraca</taxon>
        <taxon>Eumalacostraca</taxon>
        <taxon>Eucarida</taxon>
        <taxon>Decapoda</taxon>
        <taxon>Dendrobranchiata</taxon>
        <taxon>Penaeoidea</taxon>
        <taxon>Penaeidae</taxon>
        <taxon>Penaeus</taxon>
    </lineage>
</organism>
<feature type="region of interest" description="Disordered" evidence="1">
    <location>
        <begin position="799"/>
        <end position="874"/>
    </location>
</feature>
<dbReference type="Proteomes" id="UP000283509">
    <property type="component" value="Unassembled WGS sequence"/>
</dbReference>
<reference evidence="2 3" key="2">
    <citation type="submission" date="2019-01" db="EMBL/GenBank/DDBJ databases">
        <title>The decoding of complex shrimp genome reveals the adaptation for benthos swimmer, frequently molting mechanism and breeding impact on genome.</title>
        <authorList>
            <person name="Sun Y."/>
            <person name="Gao Y."/>
            <person name="Yu Y."/>
        </authorList>
    </citation>
    <scope>NUCLEOTIDE SEQUENCE [LARGE SCALE GENOMIC DNA]</scope>
    <source>
        <tissue evidence="2">Muscle</tissue>
    </source>
</reference>
<gene>
    <name evidence="2" type="ORF">C7M84_003038</name>
</gene>
<reference evidence="2 3" key="1">
    <citation type="submission" date="2018-04" db="EMBL/GenBank/DDBJ databases">
        <authorList>
            <person name="Zhang X."/>
            <person name="Yuan J."/>
            <person name="Li F."/>
            <person name="Xiang J."/>
        </authorList>
    </citation>
    <scope>NUCLEOTIDE SEQUENCE [LARGE SCALE GENOMIC DNA]</scope>
    <source>
        <tissue evidence="2">Muscle</tissue>
    </source>
</reference>
<feature type="region of interest" description="Disordered" evidence="1">
    <location>
        <begin position="311"/>
        <end position="345"/>
    </location>
</feature>
<feature type="compositionally biased region" description="Pro residues" evidence="1">
    <location>
        <begin position="477"/>
        <end position="494"/>
    </location>
</feature>
<feature type="region of interest" description="Disordered" evidence="1">
    <location>
        <begin position="415"/>
        <end position="539"/>
    </location>
</feature>
<comment type="caution">
    <text evidence="2">The sequence shown here is derived from an EMBL/GenBank/DDBJ whole genome shotgun (WGS) entry which is preliminary data.</text>
</comment>
<feature type="region of interest" description="Disordered" evidence="1">
    <location>
        <begin position="750"/>
        <end position="771"/>
    </location>
</feature>
<feature type="compositionally biased region" description="Polar residues" evidence="1">
    <location>
        <begin position="452"/>
        <end position="470"/>
    </location>
</feature>
<sequence>MMPEVESPRVSAIISTVLGESSAVCSLLKAVSGGRDEARPAPKCKKKAARKKASLLLEAAPKEEEEEVPRPGPLSIKLKNKKKKKAPAAAPPADGAFGSLAVPCASMAGFRVLAETAAVGEGSPQEPKSALEGPKAIVITPEEKVQLARVFPQLVEVKEGPITLENALGELISIQVPVGGVAKPGEGGQKPKKRRRRKKLTEAMRVELTKKAMNTKAEVCLKRICHTDITGLFLKTNRINRRCGKILRQVIRNGDIKRYLMLRAKGLRCKPLPLKPATDPRRTPKVGPVGSKSDAVQRMLLAARTGTEEDLWPEIGSPQEATSSEVPKPQKRKTGIQPPRVPQKENKIAAVMNEIMREGENPPLTLGKSLFVQNDRLSQGQRTFASLIGYKLAKKRTKNRALDSLEGSQFLMDPRLFGLKPKPQPSNSVDHDADGSKSSTDDPSSTTMSASQSGAPSKQMAAPSQKQSLHPKNMAIPNPPPLLPPGHTLPPPGPNTSAPAPMPRTAAPGPSRSVASVLHGQSTSGSERVMPPLHPSRAAASVHPGAEVSIAPMSQVHSQPPSVIHQRRMYTPPLPPPAHMHNAALLPHSSLQQNSATRMFSYEQAMRMRESAGQGVPVGYSRYSPAAPESNGWSASRPGNHGSHAPPLMFMGGAAMMSSVRDASMVVRAQRAAPPPLSFMGPSSEPLGRPPLQMNPTQAAIRHMHHASWPIAIDSSQQASAARNYGVINHTRHIVPEQRQAAIPHNLHTRAHPEQPPPRHQGHGKIEQPQPNLSHSIQGLLLSEPRPQALVGRLHSQVPSDHQPVNLVSGAQGQGVGDQHPPRLPHVTRESAMPKLHPLPTSHAAVSNSCTSSSSAAATPSDQQQQPVRHQHSHKTYSPEVLAVVEALLLQLIDVGLPSTSGSIVHTATQLLEARGVTNVFCCEQEVDKWFSSFRERHSDRLPQESKDKVQLHPLPNKQESQQWVEKLQRDMTSFQKGPANRIYYMQELNFFLDKHTREIKFHRMFPGKVHCSNEKDTVSVLFTLGADGERGPGIVIFPRMVMPEKLFASLKNTEGGSDWVLGSSMNGWLYSDCIVEFVSDVFVPWLKKRHANFPVALFTNEYISNIRLTKMSESLLTQGVQLIPVPQSMSLLLSPAEWIVVEYFRMHWGKAVSDWSGKNGLKALLEENFAPFIISCIGTQAAPAEVQSKFEKFGIFPFNPQAVYRCLRSQKHE</sequence>
<evidence type="ECO:0000313" key="3">
    <source>
        <dbReference type="Proteomes" id="UP000283509"/>
    </source>
</evidence>
<name>A0A423TPC5_PENVA</name>
<evidence type="ECO:0000313" key="2">
    <source>
        <dbReference type="EMBL" id="ROT78252.1"/>
    </source>
</evidence>
<dbReference type="OrthoDB" id="10031330at2759"/>
<dbReference type="AlphaFoldDB" id="A0A423TPC5"/>